<comment type="caution">
    <text evidence="2">The sequence shown here is derived from an EMBL/GenBank/DDBJ whole genome shotgun (WGS) entry which is preliminary data.</text>
</comment>
<name>A0A976NY96_BRELC</name>
<accession>A0A976NY96</accession>
<dbReference type="RefSeq" id="XP_067821884.1">
    <property type="nucleotide sequence ID" value="XM_067962544.1"/>
</dbReference>
<proteinExistence type="predicted"/>
<dbReference type="GeneID" id="94348215"/>
<dbReference type="Pfam" id="PF04749">
    <property type="entry name" value="PLAC8"/>
    <property type="match status" value="1"/>
</dbReference>
<dbReference type="KEGG" id="blac:94348215"/>
<dbReference type="EMBL" id="SHOA02000012">
    <property type="protein sequence ID" value="TDH72385.1"/>
    <property type="molecule type" value="Genomic_DNA"/>
</dbReference>
<evidence type="ECO:0000313" key="3">
    <source>
        <dbReference type="Proteomes" id="UP000294530"/>
    </source>
</evidence>
<protein>
    <submittedName>
        <fullName evidence="2">Uncharacterized protein</fullName>
    </submittedName>
</protein>
<dbReference type="OrthoDB" id="1045822at2759"/>
<dbReference type="Proteomes" id="UP000294530">
    <property type="component" value="Unassembled WGS sequence"/>
</dbReference>
<dbReference type="NCBIfam" id="TIGR01571">
    <property type="entry name" value="A_thal_Cys_rich"/>
    <property type="match status" value="1"/>
</dbReference>
<dbReference type="AlphaFoldDB" id="A0A976NY96"/>
<gene>
    <name evidence="2" type="ORF">CCR75_004458</name>
</gene>
<dbReference type="InterPro" id="IPR006461">
    <property type="entry name" value="PLAC_motif_containing"/>
</dbReference>
<feature type="transmembrane region" description="Helical" evidence="1">
    <location>
        <begin position="147"/>
        <end position="165"/>
    </location>
</feature>
<feature type="transmembrane region" description="Helical" evidence="1">
    <location>
        <begin position="101"/>
        <end position="123"/>
    </location>
</feature>
<keyword evidence="1" id="KW-0812">Transmembrane</keyword>
<evidence type="ECO:0000256" key="1">
    <source>
        <dbReference type="SAM" id="Phobius"/>
    </source>
</evidence>
<keyword evidence="1" id="KW-1133">Transmembrane helix</keyword>
<organism evidence="2 3">
    <name type="scientific">Bremia lactucae</name>
    <name type="common">Lettuce downy mildew</name>
    <dbReference type="NCBI Taxonomy" id="4779"/>
    <lineage>
        <taxon>Eukaryota</taxon>
        <taxon>Sar</taxon>
        <taxon>Stramenopiles</taxon>
        <taxon>Oomycota</taxon>
        <taxon>Peronosporomycetes</taxon>
        <taxon>Peronosporales</taxon>
        <taxon>Peronosporaceae</taxon>
        <taxon>Bremia</taxon>
    </lineage>
</organism>
<evidence type="ECO:0000313" key="2">
    <source>
        <dbReference type="EMBL" id="TDH72385.1"/>
    </source>
</evidence>
<dbReference type="PANTHER" id="PTHR15907">
    <property type="entry name" value="DUF614 FAMILY PROTEIN-RELATED"/>
    <property type="match status" value="1"/>
</dbReference>
<reference evidence="2 3" key="1">
    <citation type="journal article" date="2021" name="Genome Biol.">
        <title>AFLAP: assembly-free linkage analysis pipeline using k-mers from genome sequencing data.</title>
        <authorList>
            <person name="Fletcher K."/>
            <person name="Zhang L."/>
            <person name="Gil J."/>
            <person name="Han R."/>
            <person name="Cavanaugh K."/>
            <person name="Michelmore R."/>
        </authorList>
    </citation>
    <scope>NUCLEOTIDE SEQUENCE [LARGE SCALE GENOMIC DNA]</scope>
    <source>
        <strain evidence="2 3">SF5</strain>
    </source>
</reference>
<keyword evidence="1" id="KW-0472">Membrane</keyword>
<keyword evidence="3" id="KW-1185">Reference proteome</keyword>
<sequence length="229" mass="24719">MDTELQSTRAQFSEVTASAPSTAGHVNKVHYLSSPSSAHDLDTPRGAEYIGGDGIPTGAWASGLFDCFDNLMPNCFMVTFCPCVALAQLTTRLGISSYKVALSLLLLAALVQLAMIVLALATAKEGHNAYNKTYTYPSDPHDKEVNGVYLVIALALQGLLIGYIWRLRVRTRSRFQLPGSALTDCISSWFCSCCAIAQLRTHVRCYQPGSCTLAAPDVLQAYPGKSYAV</sequence>